<reference evidence="3 4" key="1">
    <citation type="submission" date="2016-03" db="EMBL/GenBank/DDBJ databases">
        <title>Shallow-sea hydrothermal system.</title>
        <authorList>
            <person name="Tang K."/>
        </authorList>
    </citation>
    <scope>NUCLEOTIDE SEQUENCE [LARGE SCALE GENOMIC DNA]</scope>
    <source>
        <strain evidence="3 4">JLT9</strain>
    </source>
</reference>
<feature type="region of interest" description="Disordered" evidence="1">
    <location>
        <begin position="62"/>
        <end position="145"/>
    </location>
</feature>
<keyword evidence="2" id="KW-1133">Transmembrane helix</keyword>
<feature type="transmembrane region" description="Helical" evidence="2">
    <location>
        <begin position="23"/>
        <end position="39"/>
    </location>
</feature>
<gene>
    <name evidence="3" type="ORF">SGUI_3098</name>
</gene>
<sequence length="245" mass="25668">MVLRPGADHEGGMMASMRNGKQVPWFGIIVVVILLNIVADLDIPLVPIIIGAVIFSMVTGSRRSRSVGGGQSTRPAPTPQDTSTEQGLPRIDVPQFPGETPPPPLPGQRSTTGPSQPQPPPAQPSPQPASAQGAAYPSSTSTDPVVSLGQLHLGRLARELDTAARSGSTADVTRLLGEIDEMTRRSLMMLDGASGVPGSGRKEFEAGLRRLEREVSAARGEQPPDGKVARVVQTCSALGQTGRYA</sequence>
<dbReference type="AlphaFoldDB" id="A0A1B1NGE7"/>
<keyword evidence="4" id="KW-1185">Reference proteome</keyword>
<name>A0A1B1NGE7_9MICO</name>
<keyword evidence="2" id="KW-0472">Membrane</keyword>
<accession>A0A1B1NGE7</accession>
<protein>
    <submittedName>
        <fullName evidence="3">Uncharacterized protein</fullName>
    </submittedName>
</protein>
<dbReference type="PATRIC" id="fig|1758689.4.peg.3227"/>
<evidence type="ECO:0000313" key="4">
    <source>
        <dbReference type="Proteomes" id="UP000092482"/>
    </source>
</evidence>
<dbReference type="KEGG" id="serj:SGUI_3098"/>
<dbReference type="Proteomes" id="UP000092482">
    <property type="component" value="Chromosome"/>
</dbReference>
<evidence type="ECO:0000256" key="1">
    <source>
        <dbReference type="SAM" id="MobiDB-lite"/>
    </source>
</evidence>
<proteinExistence type="predicted"/>
<dbReference type="EMBL" id="CP014989">
    <property type="protein sequence ID" value="ANS80494.1"/>
    <property type="molecule type" value="Genomic_DNA"/>
</dbReference>
<feature type="compositionally biased region" description="Pro residues" evidence="1">
    <location>
        <begin position="116"/>
        <end position="127"/>
    </location>
</feature>
<organism evidence="3 4">
    <name type="scientific">Serinicoccus hydrothermalis</name>
    <dbReference type="NCBI Taxonomy" id="1758689"/>
    <lineage>
        <taxon>Bacteria</taxon>
        <taxon>Bacillati</taxon>
        <taxon>Actinomycetota</taxon>
        <taxon>Actinomycetes</taxon>
        <taxon>Micrococcales</taxon>
        <taxon>Ornithinimicrobiaceae</taxon>
        <taxon>Serinicoccus</taxon>
    </lineage>
</organism>
<dbReference type="STRING" id="1758689.SGUI_3098"/>
<evidence type="ECO:0000313" key="3">
    <source>
        <dbReference type="EMBL" id="ANS80494.1"/>
    </source>
</evidence>
<feature type="compositionally biased region" description="Low complexity" evidence="1">
    <location>
        <begin position="128"/>
        <end position="139"/>
    </location>
</feature>
<keyword evidence="2" id="KW-0812">Transmembrane</keyword>
<evidence type="ECO:0000256" key="2">
    <source>
        <dbReference type="SAM" id="Phobius"/>
    </source>
</evidence>